<sequence>RLNAYESWLAELVGEKKVFSPSITDFLISFPSHPKAKKLYRSKHLFSFCLNVTHNDLLRVQQFSDVTVIPPNDTDDSAEGEFRLGPDRQPTLDESDKSNDHDSDTKHPILKKVTQALALGSQTKHANGDEKRSASAPAPPVGVLNGQSDNVSNDTNTATTKQQKHSQERESGGAIEMTNRSYLPNLLEVPSRDPNATTHNADGGHAASEDITIDRTNRPIWTTLTFDSFFKEAKLKNKGNRNKRGPDGKNVKYLQSWMNHCEAVDPLWKKLRMLGRKTNDPQFMQNHITLWAFDINKGKPTVMDDKSLKQLSKILAAYVMRYVLSKTALQDESNSENDNENDNDNGNDNNNDDDDDDHDHDDRIQPIHDDNNNNNNNNNDGDNARLYIDGDNEEKKNEKYNSSEKR</sequence>
<reference evidence="2 3" key="1">
    <citation type="journal article" date="2013" name="Curr. Biol.">
        <title>The Genome of the Foraminiferan Reticulomyxa filosa.</title>
        <authorList>
            <person name="Glockner G."/>
            <person name="Hulsmann N."/>
            <person name="Schleicher M."/>
            <person name="Noegel A.A."/>
            <person name="Eichinger L."/>
            <person name="Gallinger C."/>
            <person name="Pawlowski J."/>
            <person name="Sierra R."/>
            <person name="Euteneuer U."/>
            <person name="Pillet L."/>
            <person name="Moustafa A."/>
            <person name="Platzer M."/>
            <person name="Groth M."/>
            <person name="Szafranski K."/>
            <person name="Schliwa M."/>
        </authorList>
    </citation>
    <scope>NUCLEOTIDE SEQUENCE [LARGE SCALE GENOMIC DNA]</scope>
</reference>
<evidence type="ECO:0000256" key="1">
    <source>
        <dbReference type="SAM" id="MobiDB-lite"/>
    </source>
</evidence>
<feature type="region of interest" description="Disordered" evidence="1">
    <location>
        <begin position="122"/>
        <end position="177"/>
    </location>
</feature>
<protein>
    <submittedName>
        <fullName evidence="2">Uncharacterized protein</fullName>
    </submittedName>
</protein>
<name>X6PFN2_RETFI</name>
<feature type="compositionally biased region" description="Polar residues" evidence="1">
    <location>
        <begin position="145"/>
        <end position="161"/>
    </location>
</feature>
<proteinExistence type="predicted"/>
<feature type="compositionally biased region" description="Basic and acidic residues" evidence="1">
    <location>
        <begin position="393"/>
        <end position="406"/>
    </location>
</feature>
<feature type="compositionally biased region" description="Low complexity" evidence="1">
    <location>
        <begin position="372"/>
        <end position="381"/>
    </location>
</feature>
<feature type="compositionally biased region" description="Basic and acidic residues" evidence="1">
    <location>
        <begin position="80"/>
        <end position="107"/>
    </location>
</feature>
<gene>
    <name evidence="2" type="ORF">RFI_00027</name>
</gene>
<accession>X6PFN2</accession>
<feature type="non-terminal residue" evidence="2">
    <location>
        <position position="1"/>
    </location>
</feature>
<dbReference type="Proteomes" id="UP000023152">
    <property type="component" value="Unassembled WGS sequence"/>
</dbReference>
<comment type="caution">
    <text evidence="2">The sequence shown here is derived from an EMBL/GenBank/DDBJ whole genome shotgun (WGS) entry which is preliminary data.</text>
</comment>
<evidence type="ECO:0000313" key="2">
    <source>
        <dbReference type="EMBL" id="ETO37031.1"/>
    </source>
</evidence>
<feature type="compositionally biased region" description="Basic and acidic residues" evidence="1">
    <location>
        <begin position="360"/>
        <end position="371"/>
    </location>
</feature>
<evidence type="ECO:0000313" key="3">
    <source>
        <dbReference type="Proteomes" id="UP000023152"/>
    </source>
</evidence>
<keyword evidence="3" id="KW-1185">Reference proteome</keyword>
<organism evidence="2 3">
    <name type="scientific">Reticulomyxa filosa</name>
    <dbReference type="NCBI Taxonomy" id="46433"/>
    <lineage>
        <taxon>Eukaryota</taxon>
        <taxon>Sar</taxon>
        <taxon>Rhizaria</taxon>
        <taxon>Retaria</taxon>
        <taxon>Foraminifera</taxon>
        <taxon>Monothalamids</taxon>
        <taxon>Reticulomyxidae</taxon>
        <taxon>Reticulomyxa</taxon>
    </lineage>
</organism>
<dbReference type="EMBL" id="ASPP01000030">
    <property type="protein sequence ID" value="ETO37031.1"/>
    <property type="molecule type" value="Genomic_DNA"/>
</dbReference>
<dbReference type="PANTHER" id="PTHR35711:SF1">
    <property type="entry name" value="ECTODERMAL, ISOFORM F"/>
    <property type="match status" value="1"/>
</dbReference>
<feature type="compositionally biased region" description="Acidic residues" evidence="1">
    <location>
        <begin position="333"/>
        <end position="359"/>
    </location>
</feature>
<dbReference type="PANTHER" id="PTHR35711">
    <property type="entry name" value="EXPRESSED PROTEIN"/>
    <property type="match status" value="1"/>
</dbReference>
<feature type="region of interest" description="Disordered" evidence="1">
    <location>
        <begin position="329"/>
        <end position="406"/>
    </location>
</feature>
<feature type="region of interest" description="Disordered" evidence="1">
    <location>
        <begin position="69"/>
        <end position="108"/>
    </location>
</feature>
<dbReference type="AlphaFoldDB" id="X6PFN2"/>